<name>A0A840C6H3_9HYPH</name>
<protein>
    <submittedName>
        <fullName evidence="4">Lytic murein transglycosylase</fullName>
    </submittedName>
</protein>
<dbReference type="InterPro" id="IPR031304">
    <property type="entry name" value="SLT_2"/>
</dbReference>
<evidence type="ECO:0000256" key="1">
    <source>
        <dbReference type="SAM" id="MobiDB-lite"/>
    </source>
</evidence>
<dbReference type="CDD" id="cd13399">
    <property type="entry name" value="Slt35-like"/>
    <property type="match status" value="1"/>
</dbReference>
<feature type="domain" description="Peptidoglycan binding-like" evidence="2">
    <location>
        <begin position="387"/>
        <end position="440"/>
    </location>
</feature>
<dbReference type="FunFam" id="1.10.8.350:FF:000001">
    <property type="entry name" value="Lytic murein transglycosylase B"/>
    <property type="match status" value="1"/>
</dbReference>
<dbReference type="RefSeq" id="WP_183318486.1">
    <property type="nucleotide sequence ID" value="NZ_JACIEN010000008.1"/>
</dbReference>
<feature type="region of interest" description="Disordered" evidence="1">
    <location>
        <begin position="53"/>
        <end position="74"/>
    </location>
</feature>
<dbReference type="InterPro" id="IPR011970">
    <property type="entry name" value="MltB_2"/>
</dbReference>
<dbReference type="SUPFAM" id="SSF53955">
    <property type="entry name" value="Lysozyme-like"/>
    <property type="match status" value="1"/>
</dbReference>
<dbReference type="InterPro" id="IPR036365">
    <property type="entry name" value="PGBD-like_sf"/>
</dbReference>
<dbReference type="InterPro" id="IPR023346">
    <property type="entry name" value="Lysozyme-like_dom_sf"/>
</dbReference>
<dbReference type="GO" id="GO:0009253">
    <property type="term" value="P:peptidoglycan catabolic process"/>
    <property type="evidence" value="ECO:0007669"/>
    <property type="project" value="TreeGrafter"/>
</dbReference>
<dbReference type="AlphaFoldDB" id="A0A840C6H3"/>
<gene>
    <name evidence="4" type="ORF">GGR16_004687</name>
</gene>
<keyword evidence="5" id="KW-1185">Reference proteome</keyword>
<dbReference type="Pfam" id="PF13406">
    <property type="entry name" value="SLT_2"/>
    <property type="match status" value="1"/>
</dbReference>
<dbReference type="Gene3D" id="1.10.530.10">
    <property type="match status" value="1"/>
</dbReference>
<evidence type="ECO:0000313" key="5">
    <source>
        <dbReference type="Proteomes" id="UP000577362"/>
    </source>
</evidence>
<dbReference type="Gene3D" id="1.10.8.350">
    <property type="entry name" value="Bacterial muramidase"/>
    <property type="match status" value="1"/>
</dbReference>
<accession>A0A840C6H3</accession>
<dbReference type="InterPro" id="IPR002477">
    <property type="entry name" value="Peptidoglycan-bd-like"/>
</dbReference>
<dbReference type="Pfam" id="PF01471">
    <property type="entry name" value="PG_binding_1"/>
    <property type="match status" value="1"/>
</dbReference>
<dbReference type="GO" id="GO:0008933">
    <property type="term" value="F:peptidoglycan lytic transglycosylase activity"/>
    <property type="evidence" value="ECO:0007669"/>
    <property type="project" value="TreeGrafter"/>
</dbReference>
<dbReference type="PANTHER" id="PTHR30163:SF8">
    <property type="entry name" value="LYTIC MUREIN TRANSGLYCOSYLASE"/>
    <property type="match status" value="1"/>
</dbReference>
<dbReference type="NCBIfam" id="TIGR02283">
    <property type="entry name" value="MltB_2"/>
    <property type="match status" value="1"/>
</dbReference>
<evidence type="ECO:0000259" key="2">
    <source>
        <dbReference type="Pfam" id="PF01471"/>
    </source>
</evidence>
<dbReference type="PROSITE" id="PS51257">
    <property type="entry name" value="PROKAR_LIPOPROTEIN"/>
    <property type="match status" value="1"/>
</dbReference>
<dbReference type="Gene3D" id="1.10.101.10">
    <property type="entry name" value="PGBD-like superfamily/PGBD"/>
    <property type="match status" value="1"/>
</dbReference>
<reference evidence="4 5" key="1">
    <citation type="submission" date="2020-08" db="EMBL/GenBank/DDBJ databases">
        <title>Genomic Encyclopedia of Type Strains, Phase IV (KMG-IV): sequencing the most valuable type-strain genomes for metagenomic binning, comparative biology and taxonomic classification.</title>
        <authorList>
            <person name="Goeker M."/>
        </authorList>
    </citation>
    <scope>NUCLEOTIDE SEQUENCE [LARGE SCALE GENOMIC DNA]</scope>
    <source>
        <strain evidence="4 5">DSM 103737</strain>
    </source>
</reference>
<dbReference type="InterPro" id="IPR036366">
    <property type="entry name" value="PGBDSf"/>
</dbReference>
<dbReference type="EMBL" id="JACIEN010000008">
    <property type="protein sequence ID" value="MBB4019632.1"/>
    <property type="molecule type" value="Genomic_DNA"/>
</dbReference>
<proteinExistence type="predicted"/>
<sequence>MRHGSRDGETSLATGNGRRRALLATLAVSLVLGSCASADVMSVGSITPYAPTEQRVTPAAPRTPAKFSRGEGAPSPSFRAFVSALWPEAQARGVSRSVYDAAFSGVTQDEKIIALTKKQAEFVKPVWEYLASAVSQNRLERGTPMTRQWASTLDTIERTYGVDRKVVMGVWGMETNFGGFTGSHYVVRALATLAEAKYRGDYFRNELLTALVILQQGHVSPDRMEGSWAGAMGQTQFMPSSFMRYAVDFTGDGRRDIWTSVPDALASTANYLKQHGWQPGLPWGFEVKVPSGFRYGRDKKSLAAWASEGVRRVDGRPLSGAGEARLFLPAGARGPVFLVTANFDVIKRYNNSDAYALGVAHLGDRLYGGAPIQTPWPTDQAPLAKHEREEVQRHLASRGYDIGDVDGRIGSQTRDAIFAFQESRGLIADGHADNRLLAQLRQTR</sequence>
<dbReference type="SUPFAM" id="SSF47090">
    <property type="entry name" value="PGBD-like"/>
    <property type="match status" value="1"/>
</dbReference>
<comment type="caution">
    <text evidence="4">The sequence shown here is derived from an EMBL/GenBank/DDBJ whole genome shotgun (WGS) entry which is preliminary data.</text>
</comment>
<dbReference type="PANTHER" id="PTHR30163">
    <property type="entry name" value="MEMBRANE-BOUND LYTIC MUREIN TRANSGLYCOSYLASE B"/>
    <property type="match status" value="1"/>
</dbReference>
<dbReference type="Proteomes" id="UP000577362">
    <property type="component" value="Unassembled WGS sequence"/>
</dbReference>
<dbReference type="InterPro" id="IPR043426">
    <property type="entry name" value="MltB-like"/>
</dbReference>
<evidence type="ECO:0000313" key="4">
    <source>
        <dbReference type="EMBL" id="MBB4019632.1"/>
    </source>
</evidence>
<feature type="domain" description="Transglycosylase SLT" evidence="3">
    <location>
        <begin position="77"/>
        <end position="364"/>
    </location>
</feature>
<organism evidence="4 5">
    <name type="scientific">Chelatococcus caeni</name>
    <dbReference type="NCBI Taxonomy" id="1348468"/>
    <lineage>
        <taxon>Bacteria</taxon>
        <taxon>Pseudomonadati</taxon>
        <taxon>Pseudomonadota</taxon>
        <taxon>Alphaproteobacteria</taxon>
        <taxon>Hyphomicrobiales</taxon>
        <taxon>Chelatococcaceae</taxon>
        <taxon>Chelatococcus</taxon>
    </lineage>
</organism>
<evidence type="ECO:0000259" key="3">
    <source>
        <dbReference type="Pfam" id="PF13406"/>
    </source>
</evidence>